<sequence length="30" mass="3518">MLLRINSKSFFLTQQSCQMLQLSFCINPII</sequence>
<organism evidence="1">
    <name type="scientific">Arundo donax</name>
    <name type="common">Giant reed</name>
    <name type="synonym">Donax arundinaceus</name>
    <dbReference type="NCBI Taxonomy" id="35708"/>
    <lineage>
        <taxon>Eukaryota</taxon>
        <taxon>Viridiplantae</taxon>
        <taxon>Streptophyta</taxon>
        <taxon>Embryophyta</taxon>
        <taxon>Tracheophyta</taxon>
        <taxon>Spermatophyta</taxon>
        <taxon>Magnoliopsida</taxon>
        <taxon>Liliopsida</taxon>
        <taxon>Poales</taxon>
        <taxon>Poaceae</taxon>
        <taxon>PACMAD clade</taxon>
        <taxon>Arundinoideae</taxon>
        <taxon>Arundineae</taxon>
        <taxon>Arundo</taxon>
    </lineage>
</organism>
<accession>A0A0A9FVS2</accession>
<evidence type="ECO:0000313" key="1">
    <source>
        <dbReference type="EMBL" id="JAE16367.1"/>
    </source>
</evidence>
<name>A0A0A9FVS2_ARUDO</name>
<proteinExistence type="predicted"/>
<protein>
    <submittedName>
        <fullName evidence="1">Uncharacterized protein</fullName>
    </submittedName>
</protein>
<dbReference type="AlphaFoldDB" id="A0A0A9FVS2"/>
<reference evidence="1" key="2">
    <citation type="journal article" date="2015" name="Data Brief">
        <title>Shoot transcriptome of the giant reed, Arundo donax.</title>
        <authorList>
            <person name="Barrero R.A."/>
            <person name="Guerrero F.D."/>
            <person name="Moolhuijzen P."/>
            <person name="Goolsby J.A."/>
            <person name="Tidwell J."/>
            <person name="Bellgard S.E."/>
            <person name="Bellgard M.I."/>
        </authorList>
    </citation>
    <scope>NUCLEOTIDE SEQUENCE</scope>
    <source>
        <tissue evidence="1">Shoot tissue taken approximately 20 cm above the soil surface</tissue>
    </source>
</reference>
<dbReference type="EMBL" id="GBRH01181529">
    <property type="protein sequence ID" value="JAE16367.1"/>
    <property type="molecule type" value="Transcribed_RNA"/>
</dbReference>
<reference evidence="1" key="1">
    <citation type="submission" date="2014-09" db="EMBL/GenBank/DDBJ databases">
        <authorList>
            <person name="Magalhaes I.L.F."/>
            <person name="Oliveira U."/>
            <person name="Santos F.R."/>
            <person name="Vidigal T.H.D.A."/>
            <person name="Brescovit A.D."/>
            <person name="Santos A.J."/>
        </authorList>
    </citation>
    <scope>NUCLEOTIDE SEQUENCE</scope>
    <source>
        <tissue evidence="1">Shoot tissue taken approximately 20 cm above the soil surface</tissue>
    </source>
</reference>